<dbReference type="PANTHER" id="PTHR34969:SF1">
    <property type="entry name" value="TH1 DOMAIN-CONTAINING PROTEIN"/>
    <property type="match status" value="1"/>
</dbReference>
<dbReference type="PANTHER" id="PTHR34969">
    <property type="entry name" value="OS01G0621700 PROTEIN"/>
    <property type="match status" value="1"/>
</dbReference>
<keyword evidence="3" id="KW-1185">Reference proteome</keyword>
<feature type="domain" description="TH1" evidence="1">
    <location>
        <begin position="13"/>
        <end position="218"/>
    </location>
</feature>
<dbReference type="InterPro" id="IPR010926">
    <property type="entry name" value="Myosin_TH1"/>
</dbReference>
<dbReference type="PROSITE" id="PS51757">
    <property type="entry name" value="TH1"/>
    <property type="match status" value="1"/>
</dbReference>
<evidence type="ECO:0000259" key="1">
    <source>
        <dbReference type="PROSITE" id="PS51757"/>
    </source>
</evidence>
<name>A0ABQ9JH89_9CUCU</name>
<evidence type="ECO:0000313" key="3">
    <source>
        <dbReference type="Proteomes" id="UP001162164"/>
    </source>
</evidence>
<sequence>MKLKITAASALINKRADYGVNRKWEGNYLSNFAENNNYTVFNEAVNNLKNTKHFNSVLFSSHVTKFNKFNKVAERVMLVTDQFVFKLDCEKFRNMKRGVALGDLTGISVSPGHDQLIILHCPGGNDLVVSLHSQKQEDRIGEWLELSVTDITSYMCDKKNDKHLTDLLKNADLPVKVSKTISCSLGGKQRIINIQVSAAEQNPTFKKDGNNIAYLIPSNFSILENGNNHIKSI</sequence>
<organism evidence="2 3">
    <name type="scientific">Molorchus minor</name>
    <dbReference type="NCBI Taxonomy" id="1323400"/>
    <lineage>
        <taxon>Eukaryota</taxon>
        <taxon>Metazoa</taxon>
        <taxon>Ecdysozoa</taxon>
        <taxon>Arthropoda</taxon>
        <taxon>Hexapoda</taxon>
        <taxon>Insecta</taxon>
        <taxon>Pterygota</taxon>
        <taxon>Neoptera</taxon>
        <taxon>Endopterygota</taxon>
        <taxon>Coleoptera</taxon>
        <taxon>Polyphaga</taxon>
        <taxon>Cucujiformia</taxon>
        <taxon>Chrysomeloidea</taxon>
        <taxon>Cerambycidae</taxon>
        <taxon>Lamiinae</taxon>
        <taxon>Monochamini</taxon>
        <taxon>Molorchus</taxon>
    </lineage>
</organism>
<comment type="caution">
    <text evidence="2">The sequence shown here is derived from an EMBL/GenBank/DDBJ whole genome shotgun (WGS) entry which is preliminary data.</text>
</comment>
<gene>
    <name evidence="2" type="ORF">NQ317_006804</name>
</gene>
<dbReference type="Proteomes" id="UP001162164">
    <property type="component" value="Unassembled WGS sequence"/>
</dbReference>
<dbReference type="Pfam" id="PF06017">
    <property type="entry name" value="Myosin_TH1"/>
    <property type="match status" value="1"/>
</dbReference>
<protein>
    <recommendedName>
        <fullName evidence="1">TH1 domain-containing protein</fullName>
    </recommendedName>
</protein>
<evidence type="ECO:0000313" key="2">
    <source>
        <dbReference type="EMBL" id="KAJ8977276.1"/>
    </source>
</evidence>
<reference evidence="2" key="1">
    <citation type="journal article" date="2023" name="Insect Mol. Biol.">
        <title>Genome sequencing provides insights into the evolution of gene families encoding plant cell wall-degrading enzymes in longhorned beetles.</title>
        <authorList>
            <person name="Shin N.R."/>
            <person name="Okamura Y."/>
            <person name="Kirsch R."/>
            <person name="Pauchet Y."/>
        </authorList>
    </citation>
    <scope>NUCLEOTIDE SEQUENCE</scope>
    <source>
        <strain evidence="2">MMC_N1</strain>
    </source>
</reference>
<accession>A0ABQ9JH89</accession>
<proteinExistence type="predicted"/>
<dbReference type="EMBL" id="JAPWTJ010000566">
    <property type="protein sequence ID" value="KAJ8977276.1"/>
    <property type="molecule type" value="Genomic_DNA"/>
</dbReference>